<organism evidence="2">
    <name type="scientific">viral metagenome</name>
    <dbReference type="NCBI Taxonomy" id="1070528"/>
    <lineage>
        <taxon>unclassified sequences</taxon>
        <taxon>metagenomes</taxon>
        <taxon>organismal metagenomes</taxon>
    </lineage>
</organism>
<name>A0A6C0F725_9ZZZZ</name>
<evidence type="ECO:0000256" key="1">
    <source>
        <dbReference type="SAM" id="MobiDB-lite"/>
    </source>
</evidence>
<accession>A0A6C0F725</accession>
<dbReference type="InterPro" id="IPR016181">
    <property type="entry name" value="Acyl_CoA_acyltransferase"/>
</dbReference>
<reference evidence="2" key="1">
    <citation type="journal article" date="2020" name="Nature">
        <title>Giant virus diversity and host interactions through global metagenomics.</title>
        <authorList>
            <person name="Schulz F."/>
            <person name="Roux S."/>
            <person name="Paez-Espino D."/>
            <person name="Jungbluth S."/>
            <person name="Walsh D.A."/>
            <person name="Denef V.J."/>
            <person name="McMahon K.D."/>
            <person name="Konstantinidis K.T."/>
            <person name="Eloe-Fadrosh E.A."/>
            <person name="Kyrpides N.C."/>
            <person name="Woyke T."/>
        </authorList>
    </citation>
    <scope>NUCLEOTIDE SEQUENCE</scope>
    <source>
        <strain evidence="2">GVMAG-S-ERX555931-87</strain>
    </source>
</reference>
<dbReference type="SUPFAM" id="SSF55729">
    <property type="entry name" value="Acyl-CoA N-acyltransferases (Nat)"/>
    <property type="match status" value="1"/>
</dbReference>
<feature type="region of interest" description="Disordered" evidence="1">
    <location>
        <begin position="220"/>
        <end position="274"/>
    </location>
</feature>
<dbReference type="AlphaFoldDB" id="A0A6C0F725"/>
<proteinExistence type="predicted"/>
<feature type="compositionally biased region" description="Basic residues" evidence="1">
    <location>
        <begin position="236"/>
        <end position="274"/>
    </location>
</feature>
<sequence length="274" mass="31921">MEYRGCINSTLPPPHFPKEFLDNPLFDLIPEGYDVCYSTMARGNIVHVHFYLYDSTVPLKSRRINQDDLAAWVHIFFNKPYKWSYSWTPLYNVVHIPELTTNSHLEGFDLMGAGLGTFMMLCAMAYAKSMNIHYAKLYDASDGFREDYNIYKKLGFNYEDSTGHDMVGKIDDIISRIEPFIKDKKHKFISKLKDLDTFLDDVNDPDWIPPFDLSIDSSLRDSNTDSLSSSNYSNRPSKRRKVLNGGRKSSKKKKSKKKSKRKNNRRRSKRKSKR</sequence>
<dbReference type="EMBL" id="MN738742">
    <property type="protein sequence ID" value="QHT36423.1"/>
    <property type="molecule type" value="Genomic_DNA"/>
</dbReference>
<protein>
    <submittedName>
        <fullName evidence="2">Uncharacterized protein</fullName>
    </submittedName>
</protein>
<feature type="compositionally biased region" description="Low complexity" evidence="1">
    <location>
        <begin position="224"/>
        <end position="235"/>
    </location>
</feature>
<evidence type="ECO:0000313" key="2">
    <source>
        <dbReference type="EMBL" id="QHT36423.1"/>
    </source>
</evidence>